<accession>A0A6J4RCP2</accession>
<dbReference type="SUPFAM" id="SSF52833">
    <property type="entry name" value="Thioredoxin-like"/>
    <property type="match status" value="1"/>
</dbReference>
<dbReference type="Pfam" id="PF05768">
    <property type="entry name" value="Glrx-like"/>
    <property type="match status" value="1"/>
</dbReference>
<sequence length="89" mass="10338">MSATITLYGSPGCCLCDEARQRLERMRARHRFDLHEVDITSDDALHRRFLERIPVVALDGEELYDFEVDEADLARRLDQASSSDLRRIE</sequence>
<dbReference type="AlphaFoldDB" id="A0A6J4RCP2"/>
<dbReference type="EMBL" id="CADCVL010000105">
    <property type="protein sequence ID" value="CAA9469138.1"/>
    <property type="molecule type" value="Genomic_DNA"/>
</dbReference>
<protein>
    <recommendedName>
        <fullName evidence="2">Glutaredoxin-like domain-containing protein PA3033</fullName>
    </recommendedName>
</protein>
<dbReference type="PANTHER" id="PTHR33558">
    <property type="entry name" value="GLUTAREDOXIN-LIKE PROTEIN C5ORF63 HOMOLOG"/>
    <property type="match status" value="1"/>
</dbReference>
<name>A0A6J4RCP2_9ACTN</name>
<evidence type="ECO:0008006" key="2">
    <source>
        <dbReference type="Google" id="ProtNLM"/>
    </source>
</evidence>
<reference evidence="1" key="1">
    <citation type="submission" date="2020-02" db="EMBL/GenBank/DDBJ databases">
        <authorList>
            <person name="Meier V. D."/>
        </authorList>
    </citation>
    <scope>NUCLEOTIDE SEQUENCE</scope>
    <source>
        <strain evidence="1">AVDCRST_MAG65</strain>
    </source>
</reference>
<proteinExistence type="predicted"/>
<dbReference type="InterPro" id="IPR008554">
    <property type="entry name" value="Glutaredoxin-like"/>
</dbReference>
<dbReference type="InterPro" id="IPR052565">
    <property type="entry name" value="Glutaredoxin-like_YDR286C"/>
</dbReference>
<dbReference type="PANTHER" id="PTHR33558:SF1">
    <property type="entry name" value="GLUTAREDOXIN-LIKE PROTEIN C5ORF63 HOMOLOG"/>
    <property type="match status" value="1"/>
</dbReference>
<organism evidence="1">
    <name type="scientific">uncultured Solirubrobacteraceae bacterium</name>
    <dbReference type="NCBI Taxonomy" id="1162706"/>
    <lineage>
        <taxon>Bacteria</taxon>
        <taxon>Bacillati</taxon>
        <taxon>Actinomycetota</taxon>
        <taxon>Thermoleophilia</taxon>
        <taxon>Solirubrobacterales</taxon>
        <taxon>Solirubrobacteraceae</taxon>
        <taxon>environmental samples</taxon>
    </lineage>
</organism>
<gene>
    <name evidence="1" type="ORF">AVDCRST_MAG65-602</name>
</gene>
<evidence type="ECO:0000313" key="1">
    <source>
        <dbReference type="EMBL" id="CAA9469138.1"/>
    </source>
</evidence>
<dbReference type="Gene3D" id="3.40.30.10">
    <property type="entry name" value="Glutaredoxin"/>
    <property type="match status" value="1"/>
</dbReference>
<dbReference type="InterPro" id="IPR036249">
    <property type="entry name" value="Thioredoxin-like_sf"/>
</dbReference>